<evidence type="ECO:0000259" key="5">
    <source>
        <dbReference type="PROSITE" id="PS50011"/>
    </source>
</evidence>
<keyword evidence="2" id="KW-0547">Nucleotide-binding</keyword>
<dbReference type="Gene3D" id="1.10.510.10">
    <property type="entry name" value="Transferase(Phosphotransferase) domain 1"/>
    <property type="match status" value="1"/>
</dbReference>
<dbReference type="SUPFAM" id="SSF56112">
    <property type="entry name" value="Protein kinase-like (PK-like)"/>
    <property type="match status" value="1"/>
</dbReference>
<comment type="similarity">
    <text evidence="1">Belongs to the protein kinase superfamily. STE Ser/Thr protein kinase family. STE20 subfamily.</text>
</comment>
<feature type="compositionally biased region" description="Polar residues" evidence="4">
    <location>
        <begin position="682"/>
        <end position="706"/>
    </location>
</feature>
<feature type="compositionally biased region" description="Low complexity" evidence="4">
    <location>
        <begin position="574"/>
        <end position="623"/>
    </location>
</feature>
<gene>
    <name evidence="6" type="ORF">ACFO60_01850</name>
</gene>
<dbReference type="RefSeq" id="WP_380836026.1">
    <property type="nucleotide sequence ID" value="NZ_JBHSFP010000001.1"/>
</dbReference>
<proteinExistence type="inferred from homology"/>
<feature type="region of interest" description="Disordered" evidence="4">
    <location>
        <begin position="304"/>
        <end position="409"/>
    </location>
</feature>
<sequence>MLSLLPDDPKQVGAYTLIGRLGQGTRGVVYLGRLSGETPAAEAEPEAPDTAEASAEPAPSPVTGEPDRLFVVKLLPPWPEAGDEARARVLDDLSSAQRVSSAYAVRSVDAGWLDDRAYVVREHVEGRSLREAVELDGPLTGDALERVAVGTLTALTAVHLAGIAHRGLTPGNVLLAADGPRVCDFGLGETAYRSPEQVRGEPTGPAADLFAWATTMVYAATGEEPFGEDAEAIATARADLGRLAAPLRDVVASCLAKMPAERPTAQGAMLWLLGEEKAAPPAPAIPAAPIMGVPVPGVPVPGAPIPGAAPSSTPTVPAGQTGQTGQTGPAGPAAVPAQQPWVEVSGTGAQPPAVPPQGPEGQAPTVYAAEPQPPAQQVWGAPALPSGEPERHELPAAAGEAPPAAPPRKKTGPHFPVGLAAGVGVVIGLSGLGLWGAGHYAGGGSQQIGRVAAEGQVNASSVPEPSGGLGDVGGVGQSTAPRPQVTAPWAATPGPQETGVYPMQLTTSTPSVGLPTLSPGPQFTPPPIPSAPPTVTASPSQPSSPTPVPTVTVTATPGPTITPSAEPSQEHPNASPSPSGGGSPTPDGATPSPSGSPSATPSPSGPQALVPTGTPSPTTSGPATPHPSSPSATPSPSVTRTFAPRPTRTSLPRPTVTVSPRPTSRPTVTRTATPRPPVIRPSTATPTASRSQAPAANPYSPQQVCNASGKGSGFSVQRQAAFNGGVAYQLYSAATGSNCVVTIKTQNIGVASPVSATLEVQGSAPVTDSGSFKYYAGPVVLQAKGKCVRFGGSAGAGSANAPFGNCG</sequence>
<dbReference type="InterPro" id="IPR011009">
    <property type="entry name" value="Kinase-like_dom_sf"/>
</dbReference>
<evidence type="ECO:0000313" key="7">
    <source>
        <dbReference type="Proteomes" id="UP001596004"/>
    </source>
</evidence>
<evidence type="ECO:0000313" key="6">
    <source>
        <dbReference type="EMBL" id="MFC4529491.1"/>
    </source>
</evidence>
<dbReference type="InterPro" id="IPR000719">
    <property type="entry name" value="Prot_kinase_dom"/>
</dbReference>
<dbReference type="Pfam" id="PF00069">
    <property type="entry name" value="Pkinase"/>
    <property type="match status" value="1"/>
</dbReference>
<evidence type="ECO:0000256" key="4">
    <source>
        <dbReference type="SAM" id="MobiDB-lite"/>
    </source>
</evidence>
<feature type="domain" description="Protein kinase" evidence="5">
    <location>
        <begin position="15"/>
        <end position="272"/>
    </location>
</feature>
<dbReference type="PANTHER" id="PTHR45832:SF22">
    <property type="entry name" value="SERINE_THREONINE-PROTEIN KINASE SAMKA-RELATED"/>
    <property type="match status" value="1"/>
</dbReference>
<feature type="region of interest" description="Disordered" evidence="4">
    <location>
        <begin position="456"/>
        <end position="712"/>
    </location>
</feature>
<keyword evidence="3" id="KW-0067">ATP-binding</keyword>
<dbReference type="PANTHER" id="PTHR45832">
    <property type="entry name" value="SERINE/THREONINE-PROTEIN KINASE SAMKA-RELATED-RELATED"/>
    <property type="match status" value="1"/>
</dbReference>
<feature type="compositionally biased region" description="Low complexity" evidence="4">
    <location>
        <begin position="549"/>
        <end position="563"/>
    </location>
</feature>
<feature type="compositionally biased region" description="Low complexity" evidence="4">
    <location>
        <begin position="629"/>
        <end position="673"/>
    </location>
</feature>
<name>A0ABV9C932_9ACTN</name>
<evidence type="ECO:0000256" key="1">
    <source>
        <dbReference type="ARBA" id="ARBA00008874"/>
    </source>
</evidence>
<keyword evidence="7" id="KW-1185">Reference proteome</keyword>
<organism evidence="6 7">
    <name type="scientific">Sphaerisporangium dianthi</name>
    <dbReference type="NCBI Taxonomy" id="1436120"/>
    <lineage>
        <taxon>Bacteria</taxon>
        <taxon>Bacillati</taxon>
        <taxon>Actinomycetota</taxon>
        <taxon>Actinomycetes</taxon>
        <taxon>Streptosporangiales</taxon>
        <taxon>Streptosporangiaceae</taxon>
        <taxon>Sphaerisporangium</taxon>
    </lineage>
</organism>
<feature type="compositionally biased region" description="Low complexity" evidence="4">
    <location>
        <begin position="305"/>
        <end position="339"/>
    </location>
</feature>
<accession>A0ABV9C932</accession>
<feature type="region of interest" description="Disordered" evidence="4">
    <location>
        <begin position="38"/>
        <end position="65"/>
    </location>
</feature>
<dbReference type="CDD" id="cd14014">
    <property type="entry name" value="STKc_PknB_like"/>
    <property type="match status" value="1"/>
</dbReference>
<feature type="compositionally biased region" description="Gly residues" evidence="4">
    <location>
        <begin position="467"/>
        <end position="476"/>
    </location>
</feature>
<feature type="compositionally biased region" description="Pro residues" evidence="4">
    <location>
        <begin position="522"/>
        <end position="532"/>
    </location>
</feature>
<protein>
    <recommendedName>
        <fullName evidence="5">Protein kinase domain-containing protein</fullName>
    </recommendedName>
</protein>
<comment type="caution">
    <text evidence="6">The sequence shown here is derived from an EMBL/GenBank/DDBJ whole genome shotgun (WGS) entry which is preliminary data.</text>
</comment>
<reference evidence="7" key="1">
    <citation type="journal article" date="2019" name="Int. J. Syst. Evol. Microbiol.">
        <title>The Global Catalogue of Microorganisms (GCM) 10K type strain sequencing project: providing services to taxonomists for standard genome sequencing and annotation.</title>
        <authorList>
            <consortium name="The Broad Institute Genomics Platform"/>
            <consortium name="The Broad Institute Genome Sequencing Center for Infectious Disease"/>
            <person name="Wu L."/>
            <person name="Ma J."/>
        </authorList>
    </citation>
    <scope>NUCLEOTIDE SEQUENCE [LARGE SCALE GENOMIC DNA]</scope>
    <source>
        <strain evidence="7">CGMCC 4.7132</strain>
    </source>
</reference>
<dbReference type="InterPro" id="IPR051931">
    <property type="entry name" value="PAK3-like"/>
</dbReference>
<dbReference type="Proteomes" id="UP001596004">
    <property type="component" value="Unassembled WGS sequence"/>
</dbReference>
<dbReference type="EMBL" id="JBHSFP010000001">
    <property type="protein sequence ID" value="MFC4529491.1"/>
    <property type="molecule type" value="Genomic_DNA"/>
</dbReference>
<dbReference type="PROSITE" id="PS50011">
    <property type="entry name" value="PROTEIN_KINASE_DOM"/>
    <property type="match status" value="1"/>
</dbReference>
<evidence type="ECO:0000256" key="3">
    <source>
        <dbReference type="ARBA" id="ARBA00022840"/>
    </source>
</evidence>
<evidence type="ECO:0000256" key="2">
    <source>
        <dbReference type="ARBA" id="ARBA00022741"/>
    </source>
</evidence>
<dbReference type="PRINTS" id="PR01217">
    <property type="entry name" value="PRICHEXTENSN"/>
</dbReference>